<organism evidence="1 2">
    <name type="scientific">Streptomyces cadmiisoli</name>
    <dbReference type="NCBI Taxonomy" id="2184053"/>
    <lineage>
        <taxon>Bacteria</taxon>
        <taxon>Bacillati</taxon>
        <taxon>Actinomycetota</taxon>
        <taxon>Actinomycetes</taxon>
        <taxon>Kitasatosporales</taxon>
        <taxon>Streptomycetaceae</taxon>
        <taxon>Streptomyces</taxon>
        <taxon>Streptomyces aurantiacus group</taxon>
    </lineage>
</organism>
<proteinExistence type="predicted"/>
<dbReference type="EMBL" id="CP030073">
    <property type="protein sequence ID" value="AWW35989.1"/>
    <property type="molecule type" value="Genomic_DNA"/>
</dbReference>
<gene>
    <name evidence="1" type="ORF">DN051_04440</name>
</gene>
<accession>A0A2Z4ITH5</accession>
<keyword evidence="2" id="KW-1185">Reference proteome</keyword>
<dbReference type="Proteomes" id="UP000249616">
    <property type="component" value="Chromosome"/>
</dbReference>
<sequence>MTEPAQVIFVAAGPGRSGADSTLTALSAHPFVTTAPVWNVAMTAAVNRLLAHAPNDDHNWLPRRAAQALTDVIARLDTGSAADRAAASDLLSRTRARSVTIPVYGRLWVPDPLPRRHWQRLIRETMLLTASGGSHLAVKIGPHVSRLVAGVLGPEDCLLFAVRHPVETAVQLAASRVDGMRPDEAVHYVDVALRHARHVLTGLDTRVDPVRLEELVHSPESTLARVEEITRLPRVAWPPHVFEALPHDVGRAPDLDHPLARAHGADLTALASQWGYA</sequence>
<dbReference type="SUPFAM" id="SSF52540">
    <property type="entry name" value="P-loop containing nucleoside triphosphate hydrolases"/>
    <property type="match status" value="1"/>
</dbReference>
<dbReference type="RefSeq" id="WP_112438036.1">
    <property type="nucleotide sequence ID" value="NZ_CBDRHE010000082.1"/>
</dbReference>
<evidence type="ECO:0008006" key="3">
    <source>
        <dbReference type="Google" id="ProtNLM"/>
    </source>
</evidence>
<evidence type="ECO:0000313" key="1">
    <source>
        <dbReference type="EMBL" id="AWW35989.1"/>
    </source>
</evidence>
<dbReference type="AlphaFoldDB" id="A0A2Z4ITH5"/>
<evidence type="ECO:0000313" key="2">
    <source>
        <dbReference type="Proteomes" id="UP000249616"/>
    </source>
</evidence>
<reference evidence="1 2" key="1">
    <citation type="journal article" date="2019" name="Int. J. Syst. Evol. Microbiol.">
        <title>Streptomyces cadmiisoli sp. nov., a novel actinomycete isolated from cadmium-contaminated soil.</title>
        <authorList>
            <person name="Li K."/>
            <person name="Tang X."/>
            <person name="Zhao J."/>
            <person name="Guo Y."/>
            <person name="Tang Y."/>
            <person name="Gao J."/>
        </authorList>
    </citation>
    <scope>NUCLEOTIDE SEQUENCE [LARGE SCALE GENOMIC DNA]</scope>
    <source>
        <strain evidence="1 2">ZFG47</strain>
    </source>
</reference>
<dbReference type="Gene3D" id="3.40.50.300">
    <property type="entry name" value="P-loop containing nucleotide triphosphate hydrolases"/>
    <property type="match status" value="1"/>
</dbReference>
<protein>
    <recommendedName>
        <fullName evidence="3">Sulfotransferase</fullName>
    </recommendedName>
</protein>
<dbReference type="InterPro" id="IPR027417">
    <property type="entry name" value="P-loop_NTPase"/>
</dbReference>
<dbReference type="KEGG" id="scad:DN051_04440"/>
<name>A0A2Z4ITH5_9ACTN</name>